<dbReference type="AlphaFoldDB" id="A0AAV1WJY1"/>
<comment type="caution">
    <text evidence="1">The sequence shown here is derived from an EMBL/GenBank/DDBJ whole genome shotgun (WGS) entry which is preliminary data.</text>
</comment>
<organism evidence="1 2">
    <name type="scientific">Lupinus luteus</name>
    <name type="common">European yellow lupine</name>
    <dbReference type="NCBI Taxonomy" id="3873"/>
    <lineage>
        <taxon>Eukaryota</taxon>
        <taxon>Viridiplantae</taxon>
        <taxon>Streptophyta</taxon>
        <taxon>Embryophyta</taxon>
        <taxon>Tracheophyta</taxon>
        <taxon>Spermatophyta</taxon>
        <taxon>Magnoliopsida</taxon>
        <taxon>eudicotyledons</taxon>
        <taxon>Gunneridae</taxon>
        <taxon>Pentapetalae</taxon>
        <taxon>rosids</taxon>
        <taxon>fabids</taxon>
        <taxon>Fabales</taxon>
        <taxon>Fabaceae</taxon>
        <taxon>Papilionoideae</taxon>
        <taxon>50 kb inversion clade</taxon>
        <taxon>genistoids sensu lato</taxon>
        <taxon>core genistoids</taxon>
        <taxon>Genisteae</taxon>
        <taxon>Lupinus</taxon>
    </lineage>
</organism>
<evidence type="ECO:0000313" key="1">
    <source>
        <dbReference type="EMBL" id="CAL0309649.1"/>
    </source>
</evidence>
<gene>
    <name evidence="1" type="ORF">LLUT_LOCUS10709</name>
</gene>
<proteinExistence type="predicted"/>
<dbReference type="Proteomes" id="UP001497480">
    <property type="component" value="Unassembled WGS sequence"/>
</dbReference>
<protein>
    <submittedName>
        <fullName evidence="1">Uncharacterized protein</fullName>
    </submittedName>
</protein>
<dbReference type="EMBL" id="CAXHTB010000007">
    <property type="protein sequence ID" value="CAL0309649.1"/>
    <property type="molecule type" value="Genomic_DNA"/>
</dbReference>
<reference evidence="1 2" key="1">
    <citation type="submission" date="2024-03" db="EMBL/GenBank/DDBJ databases">
        <authorList>
            <person name="Martinez-Hernandez J."/>
        </authorList>
    </citation>
    <scope>NUCLEOTIDE SEQUENCE [LARGE SCALE GENOMIC DNA]</scope>
</reference>
<accession>A0AAV1WJY1</accession>
<sequence>MAYVHVQAQPDASGLVLRPAPCLMRPAPSLAHSAPAPTPRPCPTPSAQLHAPNALVKSGLVRKLSWPRNLACLAWSASWPHT</sequence>
<name>A0AAV1WJY1_LUPLU</name>
<evidence type="ECO:0000313" key="2">
    <source>
        <dbReference type="Proteomes" id="UP001497480"/>
    </source>
</evidence>
<keyword evidence="2" id="KW-1185">Reference proteome</keyword>